<evidence type="ECO:0000313" key="1">
    <source>
        <dbReference type="EMBL" id="KAI4314024.1"/>
    </source>
</evidence>
<sequence>MEDVITEIPPPSRFFEEDLNNFTSPSPPLPSPFLSFSESHQQPLRPSLLVIALSSPSLYLFHNFPSKTLIGSLVLPEIPFSGNSVEPSLTDNSCNIYALCDGDRRDSTLVVSVQCPVSAERSHSVAKQLIGGWIVPERVLVLDSVRIQNYRGRLSSDEAFALKLETSAERKREIGGKLLKGLEYYPSGSVVDGLGAALLARSQMLNIRGSLCVSWPEFDASVVSLIKGLLQSDVLPGLELSLSGGKIDQLPLKFGRSKDHLIESELYT</sequence>
<name>A0ACB9LS48_BAUVA</name>
<proteinExistence type="predicted"/>
<dbReference type="EMBL" id="CM039436">
    <property type="protein sequence ID" value="KAI4314024.1"/>
    <property type="molecule type" value="Genomic_DNA"/>
</dbReference>
<protein>
    <submittedName>
        <fullName evidence="1">Uncharacterized protein</fullName>
    </submittedName>
</protein>
<gene>
    <name evidence="1" type="ORF">L6164_026967</name>
</gene>
<organism evidence="1 2">
    <name type="scientific">Bauhinia variegata</name>
    <name type="common">Purple orchid tree</name>
    <name type="synonym">Phanera variegata</name>
    <dbReference type="NCBI Taxonomy" id="167791"/>
    <lineage>
        <taxon>Eukaryota</taxon>
        <taxon>Viridiplantae</taxon>
        <taxon>Streptophyta</taxon>
        <taxon>Embryophyta</taxon>
        <taxon>Tracheophyta</taxon>
        <taxon>Spermatophyta</taxon>
        <taxon>Magnoliopsida</taxon>
        <taxon>eudicotyledons</taxon>
        <taxon>Gunneridae</taxon>
        <taxon>Pentapetalae</taxon>
        <taxon>rosids</taxon>
        <taxon>fabids</taxon>
        <taxon>Fabales</taxon>
        <taxon>Fabaceae</taxon>
        <taxon>Cercidoideae</taxon>
        <taxon>Cercideae</taxon>
        <taxon>Bauhiniinae</taxon>
        <taxon>Bauhinia</taxon>
    </lineage>
</organism>
<keyword evidence="2" id="KW-1185">Reference proteome</keyword>
<evidence type="ECO:0000313" key="2">
    <source>
        <dbReference type="Proteomes" id="UP000828941"/>
    </source>
</evidence>
<accession>A0ACB9LS48</accession>
<dbReference type="Proteomes" id="UP000828941">
    <property type="component" value="Chromosome 11"/>
</dbReference>
<comment type="caution">
    <text evidence="1">The sequence shown here is derived from an EMBL/GenBank/DDBJ whole genome shotgun (WGS) entry which is preliminary data.</text>
</comment>
<reference evidence="1 2" key="1">
    <citation type="journal article" date="2022" name="DNA Res.">
        <title>Chromosomal-level genome assembly of the orchid tree Bauhinia variegata (Leguminosae; Cercidoideae) supports the allotetraploid origin hypothesis of Bauhinia.</title>
        <authorList>
            <person name="Zhong Y."/>
            <person name="Chen Y."/>
            <person name="Zheng D."/>
            <person name="Pang J."/>
            <person name="Liu Y."/>
            <person name="Luo S."/>
            <person name="Meng S."/>
            <person name="Qian L."/>
            <person name="Wei D."/>
            <person name="Dai S."/>
            <person name="Zhou R."/>
        </authorList>
    </citation>
    <scope>NUCLEOTIDE SEQUENCE [LARGE SCALE GENOMIC DNA]</scope>
    <source>
        <strain evidence="1">BV-YZ2020</strain>
    </source>
</reference>